<keyword evidence="8 10" id="KW-0131">Cell cycle</keyword>
<evidence type="ECO:0000313" key="14">
    <source>
        <dbReference type="Proteomes" id="UP000229362"/>
    </source>
</evidence>
<comment type="pathway">
    <text evidence="10">Cell wall biogenesis; peptidoglycan biosynthesis.</text>
</comment>
<gene>
    <name evidence="10" type="primary">murG</name>
    <name evidence="13" type="ORF">COU33_04425</name>
</gene>
<evidence type="ECO:0000313" key="13">
    <source>
        <dbReference type="EMBL" id="PIT86204.1"/>
    </source>
</evidence>
<dbReference type="InterPro" id="IPR007235">
    <property type="entry name" value="Glyco_trans_28_C"/>
</dbReference>
<dbReference type="PANTHER" id="PTHR21015">
    <property type="entry name" value="UDP-N-ACETYLGLUCOSAMINE--N-ACETYLMURAMYL-(PENTAPEPTIDE) PYROPHOSPHORYL-UNDECAPRENOL N-ACETYLGLUCOSAMINE TRANSFERASE 1"/>
    <property type="match status" value="1"/>
</dbReference>
<evidence type="ECO:0000256" key="3">
    <source>
        <dbReference type="ARBA" id="ARBA00022676"/>
    </source>
</evidence>
<dbReference type="GO" id="GO:0008360">
    <property type="term" value="P:regulation of cell shape"/>
    <property type="evidence" value="ECO:0007669"/>
    <property type="project" value="UniProtKB-KW"/>
</dbReference>
<dbReference type="InterPro" id="IPR006009">
    <property type="entry name" value="GlcNAc_MurG"/>
</dbReference>
<dbReference type="GO" id="GO:0050511">
    <property type="term" value="F:undecaprenyldiphospho-muramoylpentapeptide beta-N-acetylglucosaminyltransferase activity"/>
    <property type="evidence" value="ECO:0007669"/>
    <property type="project" value="UniProtKB-UniRule"/>
</dbReference>
<feature type="binding site" evidence="10">
    <location>
        <position position="165"/>
    </location>
    <ligand>
        <name>UDP-N-acetyl-alpha-D-glucosamine</name>
        <dbReference type="ChEBI" id="CHEBI:57705"/>
    </ligand>
</feature>
<evidence type="ECO:0000256" key="4">
    <source>
        <dbReference type="ARBA" id="ARBA00022679"/>
    </source>
</evidence>
<dbReference type="GO" id="GO:0009252">
    <property type="term" value="P:peptidoglycan biosynthetic process"/>
    <property type="evidence" value="ECO:0007669"/>
    <property type="project" value="UniProtKB-UniRule"/>
</dbReference>
<dbReference type="Gene3D" id="3.40.50.2000">
    <property type="entry name" value="Glycogen Phosphorylase B"/>
    <property type="match status" value="2"/>
</dbReference>
<protein>
    <recommendedName>
        <fullName evidence="10">UDP-N-acetylglucosamine--N-acetylmuramyl-(pentapeptide) pyrophosphoryl-undecaprenol N-acetylglucosamine transferase</fullName>
        <ecNumber evidence="10">2.4.1.227</ecNumber>
    </recommendedName>
    <alternativeName>
        <fullName evidence="10">Undecaprenyl-PP-MurNAc-pentapeptide-UDPGlcNAc GlcNAc transferase</fullName>
    </alternativeName>
</protein>
<dbReference type="HAMAP" id="MF_00033">
    <property type="entry name" value="MurG"/>
    <property type="match status" value="1"/>
</dbReference>
<dbReference type="EC" id="2.4.1.227" evidence="10"/>
<comment type="caution">
    <text evidence="13">The sequence shown here is derived from an EMBL/GenBank/DDBJ whole genome shotgun (WGS) entry which is preliminary data.</text>
</comment>
<dbReference type="GO" id="GO:0051301">
    <property type="term" value="P:cell division"/>
    <property type="evidence" value="ECO:0007669"/>
    <property type="project" value="UniProtKB-KW"/>
</dbReference>
<dbReference type="EMBL" id="PFBZ01000190">
    <property type="protein sequence ID" value="PIT86204.1"/>
    <property type="molecule type" value="Genomic_DNA"/>
</dbReference>
<comment type="catalytic activity">
    <reaction evidence="10">
        <text>di-trans,octa-cis-undecaprenyl diphospho-N-acetyl-alpha-D-muramoyl-L-alanyl-D-glutamyl-meso-2,6-diaminopimeloyl-D-alanyl-D-alanine + UDP-N-acetyl-alpha-D-glucosamine = di-trans,octa-cis-undecaprenyl diphospho-[N-acetyl-alpha-D-glucosaminyl-(1-&gt;4)]-N-acetyl-alpha-D-muramoyl-L-alanyl-D-glutamyl-meso-2,6-diaminopimeloyl-D-alanyl-D-alanine + UDP + H(+)</text>
        <dbReference type="Rhea" id="RHEA:31227"/>
        <dbReference type="ChEBI" id="CHEBI:15378"/>
        <dbReference type="ChEBI" id="CHEBI:57705"/>
        <dbReference type="ChEBI" id="CHEBI:58223"/>
        <dbReference type="ChEBI" id="CHEBI:61387"/>
        <dbReference type="ChEBI" id="CHEBI:61388"/>
        <dbReference type="EC" id="2.4.1.227"/>
    </reaction>
</comment>
<reference evidence="14" key="1">
    <citation type="submission" date="2017-09" db="EMBL/GenBank/DDBJ databases">
        <title>Depth-based differentiation of microbial function through sediment-hosted aquifers and enrichment of novel symbionts in the deep terrestrial subsurface.</title>
        <authorList>
            <person name="Probst A.J."/>
            <person name="Ladd B."/>
            <person name="Jarett J.K."/>
            <person name="Geller-Mcgrath D.E."/>
            <person name="Sieber C.M.K."/>
            <person name="Emerson J.B."/>
            <person name="Anantharaman K."/>
            <person name="Thomas B.C."/>
            <person name="Malmstrom R."/>
            <person name="Stieglmeier M."/>
            <person name="Klingl A."/>
            <person name="Woyke T."/>
            <person name="Ryan C.M."/>
            <person name="Banfield J.F."/>
        </authorList>
    </citation>
    <scope>NUCLEOTIDE SEQUENCE [LARGE SCALE GENOMIC DNA]</scope>
</reference>
<dbReference type="GO" id="GO:0005886">
    <property type="term" value="C:plasma membrane"/>
    <property type="evidence" value="ECO:0007669"/>
    <property type="project" value="UniProtKB-SubCell"/>
</dbReference>
<proteinExistence type="inferred from homology"/>
<keyword evidence="7 10" id="KW-0472">Membrane</keyword>
<dbReference type="InterPro" id="IPR004276">
    <property type="entry name" value="GlycoTrans_28_N"/>
</dbReference>
<keyword evidence="5 10" id="KW-0133">Cell shape</keyword>
<evidence type="ECO:0000256" key="5">
    <source>
        <dbReference type="ARBA" id="ARBA00022960"/>
    </source>
</evidence>
<name>A0A2M6W083_9BACT</name>
<keyword evidence="3 10" id="KW-0328">Glycosyltransferase</keyword>
<accession>A0A2M6W083</accession>
<evidence type="ECO:0000259" key="12">
    <source>
        <dbReference type="Pfam" id="PF04101"/>
    </source>
</evidence>
<keyword evidence="9 10" id="KW-0961">Cell wall biogenesis/degradation</keyword>
<evidence type="ECO:0000256" key="8">
    <source>
        <dbReference type="ARBA" id="ARBA00023306"/>
    </source>
</evidence>
<comment type="subcellular location">
    <subcellularLocation>
        <location evidence="10">Cell membrane</location>
        <topology evidence="10">Peripheral membrane protein</topology>
        <orientation evidence="10">Cytoplasmic side</orientation>
    </subcellularLocation>
</comment>
<evidence type="ECO:0000256" key="1">
    <source>
        <dbReference type="ARBA" id="ARBA00022475"/>
    </source>
</evidence>
<dbReference type="SUPFAM" id="SSF53756">
    <property type="entry name" value="UDP-Glycosyltransferase/glycogen phosphorylase"/>
    <property type="match status" value="1"/>
</dbReference>
<dbReference type="GO" id="GO:0051991">
    <property type="term" value="F:UDP-N-acetyl-D-glucosamine:N-acetylmuramoyl-L-alanyl-D-glutamyl-meso-2,6-diaminopimelyl-D-alanyl-D-alanine-diphosphoundecaprenol 4-beta-N-acetylglucosaminlytransferase activity"/>
    <property type="evidence" value="ECO:0007669"/>
    <property type="project" value="RHEA"/>
</dbReference>
<dbReference type="Proteomes" id="UP000229362">
    <property type="component" value="Unassembled WGS sequence"/>
</dbReference>
<keyword evidence="2 10" id="KW-0132">Cell division</keyword>
<comment type="function">
    <text evidence="10">Cell wall formation. Catalyzes the transfer of a GlcNAc subunit on undecaprenyl-pyrophosphoryl-MurNAc-pentapeptide (lipid intermediate I) to form undecaprenyl-pyrophosphoryl-MurNAc-(pentapeptide)GlcNAc (lipid intermediate II).</text>
</comment>
<evidence type="ECO:0000256" key="2">
    <source>
        <dbReference type="ARBA" id="ARBA00022618"/>
    </source>
</evidence>
<keyword evidence="6 10" id="KW-0573">Peptidoglycan synthesis</keyword>
<dbReference type="CDD" id="cd03785">
    <property type="entry name" value="GT28_MurG"/>
    <property type="match status" value="1"/>
</dbReference>
<dbReference type="GO" id="GO:0071555">
    <property type="term" value="P:cell wall organization"/>
    <property type="evidence" value="ECO:0007669"/>
    <property type="project" value="UniProtKB-KW"/>
</dbReference>
<feature type="binding site" evidence="10">
    <location>
        <position position="289"/>
    </location>
    <ligand>
        <name>UDP-N-acetyl-alpha-D-glucosamine</name>
        <dbReference type="ChEBI" id="CHEBI:57705"/>
    </ligand>
</feature>
<dbReference type="UniPathway" id="UPA00219"/>
<dbReference type="Pfam" id="PF04101">
    <property type="entry name" value="Glyco_tran_28_C"/>
    <property type="match status" value="1"/>
</dbReference>
<sequence length="358" mass="39614">MKIIFSGGGTLGPVTPLLALHEMIAEEYTNASWYWVGTKRGPERELVEAKGIPFRTLSSGKFRRYISFWNVIDIFRVGIGFFQSVHFLWKENPDICISAGGFISVPVHWAAWLLGIPTWVHQQDVRVGLANKLMAPCATVVTTSLKGQVALFSKKKAVWLGNAVRREVFAGTKKEGLKRFALDGTLPVLFVTGGGTGSMRVNQLIVEAVQHLDGICQIIHLTGKERPQELIAPTDRQFSYYHPFVFFTEEMKDAYAVADLVISRGGFGTITEIAALGKPAILIPKPGHQEENVRMLRDADAVMVIDEQTSNGNHLARAIKEFFADAERASAMGKRLQGLLPPAKKSDALDILEKVLRQ</sequence>
<keyword evidence="1 10" id="KW-1003">Cell membrane</keyword>
<feature type="domain" description="Glycosyl transferase family 28 C-terminal" evidence="12">
    <location>
        <begin position="188"/>
        <end position="335"/>
    </location>
</feature>
<dbReference type="Pfam" id="PF03033">
    <property type="entry name" value="Glyco_transf_28"/>
    <property type="match status" value="1"/>
</dbReference>
<dbReference type="GO" id="GO:0005975">
    <property type="term" value="P:carbohydrate metabolic process"/>
    <property type="evidence" value="ECO:0007669"/>
    <property type="project" value="InterPro"/>
</dbReference>
<dbReference type="AlphaFoldDB" id="A0A2M6W083"/>
<organism evidence="13 14">
    <name type="scientific">Candidatus Magasanikbacteria bacterium CG10_big_fil_rev_8_21_14_0_10_43_6</name>
    <dbReference type="NCBI Taxonomy" id="1974650"/>
    <lineage>
        <taxon>Bacteria</taxon>
        <taxon>Candidatus Magasanikiibacteriota</taxon>
    </lineage>
</organism>
<feature type="domain" description="Glycosyltransferase family 28 N-terminal" evidence="11">
    <location>
        <begin position="3"/>
        <end position="141"/>
    </location>
</feature>
<evidence type="ECO:0000256" key="9">
    <source>
        <dbReference type="ARBA" id="ARBA00023316"/>
    </source>
</evidence>
<evidence type="ECO:0000256" key="10">
    <source>
        <dbReference type="HAMAP-Rule" id="MF_00033"/>
    </source>
</evidence>
<keyword evidence="4 10" id="KW-0808">Transferase</keyword>
<evidence type="ECO:0000256" key="7">
    <source>
        <dbReference type="ARBA" id="ARBA00023136"/>
    </source>
</evidence>
<comment type="similarity">
    <text evidence="10">Belongs to the glycosyltransferase 28 family. MurG subfamily.</text>
</comment>
<evidence type="ECO:0000259" key="11">
    <source>
        <dbReference type="Pfam" id="PF03033"/>
    </source>
</evidence>
<comment type="caution">
    <text evidence="10">Lacks conserved residue(s) required for the propagation of feature annotation.</text>
</comment>
<evidence type="ECO:0000256" key="6">
    <source>
        <dbReference type="ARBA" id="ARBA00022984"/>
    </source>
</evidence>
<dbReference type="PANTHER" id="PTHR21015:SF27">
    <property type="entry name" value="UDP-N-ACETYLGLUCOSAMINE--N-ACETYLMURAMYL-(PENTAPEPTIDE) PYROPHOSPHORYL-UNDECAPRENOL N-ACETYLGLUCOSAMINE TRANSFERASE"/>
    <property type="match status" value="1"/>
</dbReference>